<dbReference type="AlphaFoldDB" id="A0A5R9IT40"/>
<dbReference type="OrthoDB" id="9804944at2"/>
<dbReference type="GO" id="GO:0046872">
    <property type="term" value="F:metal ion binding"/>
    <property type="evidence" value="ECO:0007669"/>
    <property type="project" value="UniProtKB-KW"/>
</dbReference>
<dbReference type="InterPro" id="IPR037523">
    <property type="entry name" value="VOC_core"/>
</dbReference>
<dbReference type="CDD" id="cd06587">
    <property type="entry name" value="VOC"/>
    <property type="match status" value="1"/>
</dbReference>
<keyword evidence="4" id="KW-1185">Reference proteome</keyword>
<evidence type="ECO:0000313" key="3">
    <source>
        <dbReference type="EMBL" id="TLU66356.1"/>
    </source>
</evidence>
<sequence length="125" mass="14051">MASIQKIGQIAIAVSDIKMAIDFYTKVLELTLLFEAPPSMAFVQAGDTRLMLTEQQGEQRDHHTSVIYYQVDDIDNYASEIQSRGAIFERAPQLAAKMPDHELWLGFLRDPDGNLLSIMAEKPLP</sequence>
<evidence type="ECO:0000259" key="2">
    <source>
        <dbReference type="PROSITE" id="PS51819"/>
    </source>
</evidence>
<dbReference type="InterPro" id="IPR051785">
    <property type="entry name" value="MMCE/EMCE_epimerase"/>
</dbReference>
<dbReference type="EMBL" id="VCBC01000005">
    <property type="protein sequence ID" value="TLU66356.1"/>
    <property type="molecule type" value="Genomic_DNA"/>
</dbReference>
<gene>
    <name evidence="3" type="ORF">FE810_06605</name>
</gene>
<organism evidence="3 4">
    <name type="scientific">Thalassotalea litorea</name>
    <dbReference type="NCBI Taxonomy" id="2020715"/>
    <lineage>
        <taxon>Bacteria</taxon>
        <taxon>Pseudomonadati</taxon>
        <taxon>Pseudomonadota</taxon>
        <taxon>Gammaproteobacteria</taxon>
        <taxon>Alteromonadales</taxon>
        <taxon>Colwelliaceae</taxon>
        <taxon>Thalassotalea</taxon>
    </lineage>
</organism>
<dbReference type="GO" id="GO:0046491">
    <property type="term" value="P:L-methylmalonyl-CoA metabolic process"/>
    <property type="evidence" value="ECO:0007669"/>
    <property type="project" value="TreeGrafter"/>
</dbReference>
<evidence type="ECO:0000313" key="4">
    <source>
        <dbReference type="Proteomes" id="UP000307790"/>
    </source>
</evidence>
<dbReference type="GO" id="GO:0004493">
    <property type="term" value="F:methylmalonyl-CoA epimerase activity"/>
    <property type="evidence" value="ECO:0007669"/>
    <property type="project" value="TreeGrafter"/>
</dbReference>
<dbReference type="SUPFAM" id="SSF54593">
    <property type="entry name" value="Glyoxalase/Bleomycin resistance protein/Dihydroxybiphenyl dioxygenase"/>
    <property type="match status" value="1"/>
</dbReference>
<reference evidence="3 4" key="1">
    <citation type="submission" date="2019-05" db="EMBL/GenBank/DDBJ databases">
        <title>Genome sequences of Thalassotalea litorea 1K03283.</title>
        <authorList>
            <person name="Zhang D."/>
        </authorList>
    </citation>
    <scope>NUCLEOTIDE SEQUENCE [LARGE SCALE GENOMIC DNA]</scope>
    <source>
        <strain evidence="3 4">MCCC 1K03283</strain>
    </source>
</reference>
<dbReference type="Gene3D" id="3.10.180.10">
    <property type="entry name" value="2,3-Dihydroxybiphenyl 1,2-Dioxygenase, domain 1"/>
    <property type="match status" value="1"/>
</dbReference>
<keyword evidence="1" id="KW-0479">Metal-binding</keyword>
<accession>A0A5R9IT40</accession>
<proteinExistence type="predicted"/>
<dbReference type="PANTHER" id="PTHR43048:SF3">
    <property type="entry name" value="METHYLMALONYL-COA EPIMERASE, MITOCHONDRIAL"/>
    <property type="match status" value="1"/>
</dbReference>
<evidence type="ECO:0000256" key="1">
    <source>
        <dbReference type="ARBA" id="ARBA00022723"/>
    </source>
</evidence>
<dbReference type="PROSITE" id="PS51819">
    <property type="entry name" value="VOC"/>
    <property type="match status" value="1"/>
</dbReference>
<feature type="domain" description="VOC" evidence="2">
    <location>
        <begin position="6"/>
        <end position="121"/>
    </location>
</feature>
<protein>
    <submittedName>
        <fullName evidence="3">VOC family protein</fullName>
    </submittedName>
</protein>
<name>A0A5R9IT40_9GAMM</name>
<comment type="caution">
    <text evidence="3">The sequence shown here is derived from an EMBL/GenBank/DDBJ whole genome shotgun (WGS) entry which is preliminary data.</text>
</comment>
<dbReference type="Pfam" id="PF00903">
    <property type="entry name" value="Glyoxalase"/>
    <property type="match status" value="1"/>
</dbReference>
<dbReference type="InterPro" id="IPR029068">
    <property type="entry name" value="Glyas_Bleomycin-R_OHBP_Dase"/>
</dbReference>
<dbReference type="PANTHER" id="PTHR43048">
    <property type="entry name" value="METHYLMALONYL-COA EPIMERASE"/>
    <property type="match status" value="1"/>
</dbReference>
<dbReference type="RefSeq" id="WP_138319231.1">
    <property type="nucleotide sequence ID" value="NZ_VCBC01000005.1"/>
</dbReference>
<dbReference type="InterPro" id="IPR004360">
    <property type="entry name" value="Glyas_Fos-R_dOase_dom"/>
</dbReference>
<dbReference type="Proteomes" id="UP000307790">
    <property type="component" value="Unassembled WGS sequence"/>
</dbReference>